<dbReference type="KEGG" id="crq:GCK72_001714"/>
<feature type="domain" description="Zap1-like C2H2 zinc finger 1" evidence="1">
    <location>
        <begin position="8"/>
        <end position="34"/>
    </location>
</feature>
<gene>
    <name evidence="2" type="ORF">GCK72_001714</name>
</gene>
<accession>A0A6A5HUE9</accession>
<reference evidence="2 3" key="1">
    <citation type="submission" date="2019-12" db="EMBL/GenBank/DDBJ databases">
        <title>Chromosome-level assembly of the Caenorhabditis remanei genome.</title>
        <authorList>
            <person name="Teterina A.A."/>
            <person name="Willis J.H."/>
            <person name="Phillips P.C."/>
        </authorList>
    </citation>
    <scope>NUCLEOTIDE SEQUENCE [LARGE SCALE GENOMIC DNA]</scope>
    <source>
        <strain evidence="2 3">PX506</strain>
        <tissue evidence="2">Whole organism</tissue>
    </source>
</reference>
<dbReference type="AlphaFoldDB" id="A0A6A5HUE9"/>
<dbReference type="CTD" id="9816083"/>
<dbReference type="Pfam" id="PF21816">
    <property type="entry name" value="Zap1_zf1"/>
    <property type="match status" value="1"/>
</dbReference>
<organism evidence="2 3">
    <name type="scientific">Caenorhabditis remanei</name>
    <name type="common">Caenorhabditis vulgaris</name>
    <dbReference type="NCBI Taxonomy" id="31234"/>
    <lineage>
        <taxon>Eukaryota</taxon>
        <taxon>Metazoa</taxon>
        <taxon>Ecdysozoa</taxon>
        <taxon>Nematoda</taxon>
        <taxon>Chromadorea</taxon>
        <taxon>Rhabditida</taxon>
        <taxon>Rhabditina</taxon>
        <taxon>Rhabditomorpha</taxon>
        <taxon>Rhabditoidea</taxon>
        <taxon>Rhabditidae</taxon>
        <taxon>Peloderinae</taxon>
        <taxon>Caenorhabditis</taxon>
    </lineage>
</organism>
<dbReference type="InterPro" id="IPR048420">
    <property type="entry name" value="Zap1-like_Znf1"/>
</dbReference>
<name>A0A6A5HUE9_CAERE</name>
<proteinExistence type="predicted"/>
<comment type="caution">
    <text evidence="2">The sequence shown here is derived from an EMBL/GenBank/DDBJ whole genome shotgun (WGS) entry which is preliminary data.</text>
</comment>
<dbReference type="RefSeq" id="XP_003115202.2">
    <property type="nucleotide sequence ID" value="XM_003115154.2"/>
</dbReference>
<dbReference type="Proteomes" id="UP000483820">
    <property type="component" value="Chromosome I"/>
</dbReference>
<dbReference type="GO" id="GO:0008270">
    <property type="term" value="F:zinc ion binding"/>
    <property type="evidence" value="ECO:0007669"/>
    <property type="project" value="InterPro"/>
</dbReference>
<dbReference type="GeneID" id="9816083"/>
<evidence type="ECO:0000313" key="2">
    <source>
        <dbReference type="EMBL" id="KAF1769897.1"/>
    </source>
</evidence>
<evidence type="ECO:0000259" key="1">
    <source>
        <dbReference type="Pfam" id="PF21816"/>
    </source>
</evidence>
<sequence length="451" mass="52049">MARPPEMIKCGWENCDSWFSTGVDMNQHVLINHIKHMKIQFGDVDHATVEPKRDVAETPPKTPKNIEVRQITPTVSTTPLRQFPHSTSWAVSTHDSIQTLQHFPPITNSLKKLFPNPHNPDAPVDRKPNSLQFYDDDEEIIINEQPMSAVSTVASEISQELEEGTSGRTKKRQYDYDGEEEVDMNLANMTPERAPVGESSKKTKRIGDRVDQSGDKIPWALARSASHIPQPEIRLCTSFTTVGEMARAIGDELTVRKTLRKKNQSNGNYCVVCLDYRKDNGFCDYMHNNQHEQFIQFYHTLYKNERVSKQTLLQYLTEMQLLRDPLPELSTSLKDMPPKIITGRELNSQIINMTNTEKVLWYAEAVIAQKKKEQWTEKTIKRVSDLKPRIFKSVIDHRSYVPYTPYSPRKRVTPLPPSNHKYLHQPHQHQMQSDLAVHSEPRAKHVQMFNM</sequence>
<dbReference type="EMBL" id="WUAV01000001">
    <property type="protein sequence ID" value="KAF1769897.1"/>
    <property type="molecule type" value="Genomic_DNA"/>
</dbReference>
<evidence type="ECO:0000313" key="3">
    <source>
        <dbReference type="Proteomes" id="UP000483820"/>
    </source>
</evidence>
<protein>
    <recommendedName>
        <fullName evidence="1">Zap1-like C2H2 zinc finger 1 domain-containing protein</fullName>
    </recommendedName>
</protein>